<dbReference type="Pfam" id="PF13525">
    <property type="entry name" value="YfiO"/>
    <property type="match status" value="1"/>
</dbReference>
<name>A0A1T5BLN7_9SPHI</name>
<feature type="repeat" description="TPR" evidence="2">
    <location>
        <begin position="462"/>
        <end position="495"/>
    </location>
</feature>
<organism evidence="4 5">
    <name type="scientific">Parapedobacter luteus</name>
    <dbReference type="NCBI Taxonomy" id="623280"/>
    <lineage>
        <taxon>Bacteria</taxon>
        <taxon>Pseudomonadati</taxon>
        <taxon>Bacteroidota</taxon>
        <taxon>Sphingobacteriia</taxon>
        <taxon>Sphingobacteriales</taxon>
        <taxon>Sphingobacteriaceae</taxon>
        <taxon>Parapedobacter</taxon>
    </lineage>
</organism>
<evidence type="ECO:0000259" key="3">
    <source>
        <dbReference type="Pfam" id="PF13525"/>
    </source>
</evidence>
<keyword evidence="5" id="KW-1185">Reference proteome</keyword>
<dbReference type="EMBL" id="FUYS01000003">
    <property type="protein sequence ID" value="SKB47969.1"/>
    <property type="molecule type" value="Genomic_DNA"/>
</dbReference>
<dbReference type="STRING" id="623280.SAMN05660226_01566"/>
<evidence type="ECO:0000256" key="1">
    <source>
        <dbReference type="ARBA" id="ARBA00022729"/>
    </source>
</evidence>
<evidence type="ECO:0000313" key="5">
    <source>
        <dbReference type="Proteomes" id="UP000190541"/>
    </source>
</evidence>
<dbReference type="PANTHER" id="PTHR38035">
    <property type="entry name" value="UPF0070 PROTEIN YFGM"/>
    <property type="match status" value="1"/>
</dbReference>
<sequence length="845" mass="96295">MILKERNGYSYLKYLLTGVFSALLAMGYAQEKEEQQEDIRQSSERRDERQPTLMDSIDVVRDYRPMLADAVKIRRSPDMRIDREALEVELRQIAAATYFAKNEFKQAYYGRLLERHPDASRSNIDNYRIGFLAYQAGEYERATAILEKLAASDAFYQSSIIALGHIALETGDKQRARSAFVKASRLDFDQALKADGLFNYAKILYELDSAQIALKVAQEYIAQQYGDSNPDASNTENPETLLAEILLGTSNFHAAVNMLESFNNRERKADMAYQKVTYYRGLEFYNERAFENSISMFMRSEKFPIDAEMAALATYWKAEAMYEVRKYREAVENFSRFLQLPAARNTDVYSYANYALAYAAFRSNSFGVAADYFERFLASEGSSMEEDVRHDVIARLGDSYLSMRDYGRANQYYDQLINSEAPNEDYALFQRGIIHGLQGDNETKLSTLRSVAEQFPGSNYADDVAFEIPYTYFTAGDYETAIEGLQQMIEQYPRSSYVPRALMTIGLVQYNKDDTEAAKATFQKVVEEHATTDEARQAMRSIENIYLDQGDASSYINYATSTNIGDLSAAEQDNLAFQAAHSLFARGQYGPAVEAINAYFDKFPKPIQEKHARYIRGVSLYRTGYPKEALHDLNIILNDWTSQYTENTLLTVAALYLSLEEYNEAIVHLKKLELTSEHKENYGYAITNLMICYFQIGDLEQVAKYAKLIKNYDRSSEEDIAKAHLYGARAMLRQGKVEPAMKELNLAALKSQTAVGAEARYRVGQLQYENKEYDKAQETAFDVINNMGSHDYWVAKSFILLADAYAGKGDDFQAKSTLASVIENYEEEDDVVPSAKERLQKLTKK</sequence>
<dbReference type="SMART" id="SM00028">
    <property type="entry name" value="TPR"/>
    <property type="match status" value="5"/>
</dbReference>
<dbReference type="InterPro" id="IPR039565">
    <property type="entry name" value="BamD-like"/>
</dbReference>
<protein>
    <submittedName>
        <fullName evidence="4">Tetratricopeptide repeat-containing protein</fullName>
    </submittedName>
</protein>
<dbReference type="InterPro" id="IPR019734">
    <property type="entry name" value="TPR_rpt"/>
</dbReference>
<dbReference type="Proteomes" id="UP000190541">
    <property type="component" value="Unassembled WGS sequence"/>
</dbReference>
<gene>
    <name evidence="4" type="ORF">SAMN05660226_01566</name>
</gene>
<evidence type="ECO:0000256" key="2">
    <source>
        <dbReference type="PROSITE-ProRule" id="PRU00339"/>
    </source>
</evidence>
<feature type="repeat" description="TPR" evidence="2">
    <location>
        <begin position="390"/>
        <end position="423"/>
    </location>
</feature>
<reference evidence="4 5" key="1">
    <citation type="submission" date="2017-02" db="EMBL/GenBank/DDBJ databases">
        <authorList>
            <person name="Peterson S.W."/>
        </authorList>
    </citation>
    <scope>NUCLEOTIDE SEQUENCE [LARGE SCALE GENOMIC DNA]</scope>
    <source>
        <strain evidence="4 5">DSM 22899</strain>
    </source>
</reference>
<proteinExistence type="predicted"/>
<dbReference type="SUPFAM" id="SSF48452">
    <property type="entry name" value="TPR-like"/>
    <property type="match status" value="3"/>
</dbReference>
<keyword evidence="2" id="KW-0802">TPR repeat</keyword>
<dbReference type="InterPro" id="IPR011990">
    <property type="entry name" value="TPR-like_helical_dom_sf"/>
</dbReference>
<dbReference type="GO" id="GO:0044877">
    <property type="term" value="F:protein-containing complex binding"/>
    <property type="evidence" value="ECO:0007669"/>
    <property type="project" value="InterPro"/>
</dbReference>
<evidence type="ECO:0000313" key="4">
    <source>
        <dbReference type="EMBL" id="SKB47969.1"/>
    </source>
</evidence>
<dbReference type="Pfam" id="PF13174">
    <property type="entry name" value="TPR_6"/>
    <property type="match status" value="1"/>
</dbReference>
<dbReference type="OrthoDB" id="9814448at2"/>
<dbReference type="SUPFAM" id="SSF81901">
    <property type="entry name" value="HCP-like"/>
    <property type="match status" value="1"/>
</dbReference>
<feature type="domain" description="Outer membrane lipoprotein BamD-like" evidence="3">
    <location>
        <begin position="437"/>
        <end position="545"/>
    </location>
</feature>
<dbReference type="Gene3D" id="1.25.40.10">
    <property type="entry name" value="Tetratricopeptide repeat domain"/>
    <property type="match status" value="5"/>
</dbReference>
<dbReference type="AlphaFoldDB" id="A0A1T5BLN7"/>
<accession>A0A1T5BLN7</accession>
<dbReference type="Pfam" id="PF13432">
    <property type="entry name" value="TPR_16"/>
    <property type="match status" value="1"/>
</dbReference>
<dbReference type="PANTHER" id="PTHR38035:SF1">
    <property type="entry name" value="ANCILLARY SECYEG TRANSLOCON SUBUNIT"/>
    <property type="match status" value="1"/>
</dbReference>
<dbReference type="RefSeq" id="WP_079716243.1">
    <property type="nucleotide sequence ID" value="NZ_FUYS01000003.1"/>
</dbReference>
<dbReference type="InterPro" id="IPR026039">
    <property type="entry name" value="YfgM"/>
</dbReference>
<dbReference type="PROSITE" id="PS50005">
    <property type="entry name" value="TPR"/>
    <property type="match status" value="2"/>
</dbReference>
<keyword evidence="1" id="KW-0732">Signal</keyword>